<sequence length="123" mass="13716">MNPARDKNQGLIVMRPLLCCAIVFGGIVRIFECYSYTSTKAEFIELWQSTGNGPFAFPAGIKICAVLFLLLATLDLALAKNKRGRWATFIFCIILAVYGWLLNQHTAAYARDNRSAQQSTAHQ</sequence>
<evidence type="ECO:0000313" key="2">
    <source>
        <dbReference type="EMBL" id="MBK1790342.1"/>
    </source>
</evidence>
<feature type="transmembrane region" description="Helical" evidence="1">
    <location>
        <begin position="86"/>
        <end position="102"/>
    </location>
</feature>
<feature type="transmembrane region" description="Helical" evidence="1">
    <location>
        <begin position="55"/>
        <end position="74"/>
    </location>
</feature>
<comment type="caution">
    <text evidence="2">The sequence shown here is derived from an EMBL/GenBank/DDBJ whole genome shotgun (WGS) entry which is preliminary data.</text>
</comment>
<feature type="transmembrane region" description="Helical" evidence="1">
    <location>
        <begin position="12"/>
        <end position="31"/>
    </location>
</feature>
<gene>
    <name evidence="2" type="ORF">JIN82_04120</name>
</gene>
<dbReference type="AlphaFoldDB" id="A0A8J7MD39"/>
<evidence type="ECO:0000256" key="1">
    <source>
        <dbReference type="SAM" id="Phobius"/>
    </source>
</evidence>
<dbReference type="EMBL" id="JAENIM010000021">
    <property type="protein sequence ID" value="MBK1790342.1"/>
    <property type="molecule type" value="Genomic_DNA"/>
</dbReference>
<evidence type="ECO:0000313" key="3">
    <source>
        <dbReference type="Proteomes" id="UP000624703"/>
    </source>
</evidence>
<keyword evidence="1" id="KW-1133">Transmembrane helix</keyword>
<dbReference type="RefSeq" id="WP_200310376.1">
    <property type="nucleotide sequence ID" value="NZ_JAENIM010000021.1"/>
</dbReference>
<keyword evidence="1" id="KW-0472">Membrane</keyword>
<keyword evidence="3" id="KW-1185">Reference proteome</keyword>
<organism evidence="2 3">
    <name type="scientific">Persicirhabdus sediminis</name>
    <dbReference type="NCBI Taxonomy" id="454144"/>
    <lineage>
        <taxon>Bacteria</taxon>
        <taxon>Pseudomonadati</taxon>
        <taxon>Verrucomicrobiota</taxon>
        <taxon>Verrucomicrobiia</taxon>
        <taxon>Verrucomicrobiales</taxon>
        <taxon>Verrucomicrobiaceae</taxon>
        <taxon>Persicirhabdus</taxon>
    </lineage>
</organism>
<name>A0A8J7MD39_9BACT</name>
<proteinExistence type="predicted"/>
<protein>
    <submittedName>
        <fullName evidence="2">Uncharacterized protein</fullName>
    </submittedName>
</protein>
<reference evidence="2" key="1">
    <citation type="submission" date="2021-01" db="EMBL/GenBank/DDBJ databases">
        <title>Modified the classification status of verrucomicrobia.</title>
        <authorList>
            <person name="Feng X."/>
        </authorList>
    </citation>
    <scope>NUCLEOTIDE SEQUENCE</scope>
    <source>
        <strain evidence="2">_KCTC 22039</strain>
    </source>
</reference>
<dbReference type="Proteomes" id="UP000624703">
    <property type="component" value="Unassembled WGS sequence"/>
</dbReference>
<keyword evidence="1" id="KW-0812">Transmembrane</keyword>
<accession>A0A8J7MD39</accession>